<organism evidence="5 6">
    <name type="scientific">Psilocybe cf. subviscida</name>
    <dbReference type="NCBI Taxonomy" id="2480587"/>
    <lineage>
        <taxon>Eukaryota</taxon>
        <taxon>Fungi</taxon>
        <taxon>Dikarya</taxon>
        <taxon>Basidiomycota</taxon>
        <taxon>Agaricomycotina</taxon>
        <taxon>Agaricomycetes</taxon>
        <taxon>Agaricomycetidae</taxon>
        <taxon>Agaricales</taxon>
        <taxon>Agaricineae</taxon>
        <taxon>Strophariaceae</taxon>
        <taxon>Psilocybe</taxon>
    </lineage>
</organism>
<dbReference type="PRINTS" id="PR00081">
    <property type="entry name" value="GDHRDH"/>
</dbReference>
<reference evidence="5 6" key="1">
    <citation type="journal article" date="2020" name="ISME J.">
        <title>Uncovering the hidden diversity of litter-decomposition mechanisms in mushroom-forming fungi.</title>
        <authorList>
            <person name="Floudas D."/>
            <person name="Bentzer J."/>
            <person name="Ahren D."/>
            <person name="Johansson T."/>
            <person name="Persson P."/>
            <person name="Tunlid A."/>
        </authorList>
    </citation>
    <scope>NUCLEOTIDE SEQUENCE [LARGE SCALE GENOMIC DNA]</scope>
    <source>
        <strain evidence="5 6">CBS 101986</strain>
    </source>
</reference>
<feature type="region of interest" description="Disordered" evidence="4">
    <location>
        <begin position="1"/>
        <end position="32"/>
    </location>
</feature>
<evidence type="ECO:0000256" key="1">
    <source>
        <dbReference type="ARBA" id="ARBA00006484"/>
    </source>
</evidence>
<dbReference type="FunFam" id="3.40.50.720:FF:000084">
    <property type="entry name" value="Short-chain dehydrogenase reductase"/>
    <property type="match status" value="1"/>
</dbReference>
<dbReference type="PROSITE" id="PS00061">
    <property type="entry name" value="ADH_SHORT"/>
    <property type="match status" value="1"/>
</dbReference>
<dbReference type="InterPro" id="IPR036291">
    <property type="entry name" value="NAD(P)-bd_dom_sf"/>
</dbReference>
<dbReference type="AlphaFoldDB" id="A0A8H5BH31"/>
<dbReference type="EMBL" id="JAACJJ010000019">
    <property type="protein sequence ID" value="KAF5323285.1"/>
    <property type="molecule type" value="Genomic_DNA"/>
</dbReference>
<gene>
    <name evidence="5" type="ORF">D9619_013498</name>
</gene>
<proteinExistence type="inferred from homology"/>
<dbReference type="Gene3D" id="3.40.50.720">
    <property type="entry name" value="NAD(P)-binding Rossmann-like Domain"/>
    <property type="match status" value="1"/>
</dbReference>
<comment type="caution">
    <text evidence="5">The sequence shown here is derived from an EMBL/GenBank/DDBJ whole genome shotgun (WGS) entry which is preliminary data.</text>
</comment>
<protein>
    <submittedName>
        <fullName evidence="5">Uncharacterized protein</fullName>
    </submittedName>
</protein>
<keyword evidence="2" id="KW-0521">NADP</keyword>
<keyword evidence="3" id="KW-0560">Oxidoreductase</keyword>
<evidence type="ECO:0000256" key="2">
    <source>
        <dbReference type="ARBA" id="ARBA00022857"/>
    </source>
</evidence>
<comment type="similarity">
    <text evidence="1">Belongs to the short-chain dehydrogenases/reductases (SDR) family.</text>
</comment>
<evidence type="ECO:0000313" key="6">
    <source>
        <dbReference type="Proteomes" id="UP000567179"/>
    </source>
</evidence>
<sequence length="283" mass="29755">MASLPDNMPPPAGVHSIINSNPGTSPTRTSGSLFSMSNKTAIITGGGRGIGLEIAVAYAEAGAVAYCLDLAEEPSDDWQKCRAWIDALPPASSAQHKGRLEYAQCDVTQQKPLWDLVQRIADKEGGVHVCVAAAGITEVRDVLGYEEDAFEKVMKVNTSGVLFAAQAAGRQMVAHGIKGSIILIASMAGSIALRGVETAAYNASKAAVLQLSRSLACELGPKGVRCNTISPGWVYSDMTKDYYAASPELMLQSPLGRLANLDEMRGVALFLGSEASTFCTGSK</sequence>
<dbReference type="Pfam" id="PF13561">
    <property type="entry name" value="adh_short_C2"/>
    <property type="match status" value="1"/>
</dbReference>
<accession>A0A8H5BH31</accession>
<dbReference type="SUPFAM" id="SSF51735">
    <property type="entry name" value="NAD(P)-binding Rossmann-fold domains"/>
    <property type="match status" value="1"/>
</dbReference>
<dbReference type="GO" id="GO:0050664">
    <property type="term" value="F:oxidoreductase activity, acting on NAD(P)H, oxygen as acceptor"/>
    <property type="evidence" value="ECO:0007669"/>
    <property type="project" value="TreeGrafter"/>
</dbReference>
<dbReference type="OrthoDB" id="1669814at2759"/>
<dbReference type="PANTHER" id="PTHR43008:SF4">
    <property type="entry name" value="CHAIN DEHYDROGENASE, PUTATIVE (AFU_ORTHOLOGUE AFUA_4G08710)-RELATED"/>
    <property type="match status" value="1"/>
</dbReference>
<dbReference type="PANTHER" id="PTHR43008">
    <property type="entry name" value="BENZIL REDUCTASE"/>
    <property type="match status" value="1"/>
</dbReference>
<evidence type="ECO:0000256" key="4">
    <source>
        <dbReference type="SAM" id="MobiDB-lite"/>
    </source>
</evidence>
<keyword evidence="6" id="KW-1185">Reference proteome</keyword>
<dbReference type="PRINTS" id="PR00080">
    <property type="entry name" value="SDRFAMILY"/>
</dbReference>
<dbReference type="GO" id="GO:0016616">
    <property type="term" value="F:oxidoreductase activity, acting on the CH-OH group of donors, NAD or NADP as acceptor"/>
    <property type="evidence" value="ECO:0007669"/>
    <property type="project" value="UniProtKB-ARBA"/>
</dbReference>
<name>A0A8H5BH31_9AGAR</name>
<dbReference type="Proteomes" id="UP000567179">
    <property type="component" value="Unassembled WGS sequence"/>
</dbReference>
<feature type="compositionally biased region" description="Polar residues" evidence="4">
    <location>
        <begin position="17"/>
        <end position="32"/>
    </location>
</feature>
<dbReference type="InterPro" id="IPR020904">
    <property type="entry name" value="Sc_DH/Rdtase_CS"/>
</dbReference>
<evidence type="ECO:0000256" key="3">
    <source>
        <dbReference type="ARBA" id="ARBA00023002"/>
    </source>
</evidence>
<dbReference type="InterPro" id="IPR002347">
    <property type="entry name" value="SDR_fam"/>
</dbReference>
<evidence type="ECO:0000313" key="5">
    <source>
        <dbReference type="EMBL" id="KAF5323285.1"/>
    </source>
</evidence>